<protein>
    <submittedName>
        <fullName evidence="3">ISL3 family transposase</fullName>
    </submittedName>
</protein>
<dbReference type="OrthoDB" id="3238779at2"/>
<evidence type="ECO:0000259" key="2">
    <source>
        <dbReference type="Pfam" id="PF14690"/>
    </source>
</evidence>
<feature type="domain" description="Transposase IS204/IS1001/IS1096/IS1165 DDE" evidence="1">
    <location>
        <begin position="120"/>
        <end position="200"/>
    </location>
</feature>
<evidence type="ECO:0000259" key="1">
    <source>
        <dbReference type="Pfam" id="PF01610"/>
    </source>
</evidence>
<keyword evidence="4" id="KW-1185">Reference proteome</keyword>
<dbReference type="Pfam" id="PF14690">
    <property type="entry name" value="Zn_ribbon_ISL3"/>
    <property type="match status" value="1"/>
</dbReference>
<accession>A0A563DS97</accession>
<comment type="caution">
    <text evidence="3">The sequence shown here is derived from an EMBL/GenBank/DDBJ whole genome shotgun (WGS) entry which is preliminary data.</text>
</comment>
<name>A0A563DS97_9MICO</name>
<feature type="domain" description="Transposase IS204/IS1001/IS1096/IS1165 zinc-finger" evidence="2">
    <location>
        <begin position="1"/>
        <end position="44"/>
    </location>
</feature>
<organism evidence="3 4">
    <name type="scientific">Leekyejoonella antrihumi</name>
    <dbReference type="NCBI Taxonomy" id="1660198"/>
    <lineage>
        <taxon>Bacteria</taxon>
        <taxon>Bacillati</taxon>
        <taxon>Actinomycetota</taxon>
        <taxon>Actinomycetes</taxon>
        <taxon>Micrococcales</taxon>
        <taxon>Dermacoccaceae</taxon>
        <taxon>Leekyejoonella</taxon>
    </lineage>
</organism>
<dbReference type="Pfam" id="PF01610">
    <property type="entry name" value="DDE_Tnp_ISL3"/>
    <property type="match status" value="1"/>
</dbReference>
<dbReference type="InterPro" id="IPR002560">
    <property type="entry name" value="Transposase_DDE"/>
</dbReference>
<dbReference type="NCBIfam" id="NF033550">
    <property type="entry name" value="transpos_ISL3"/>
    <property type="match status" value="1"/>
</dbReference>
<gene>
    <name evidence="3" type="ORF">FGL98_22275</name>
</gene>
<evidence type="ECO:0000313" key="3">
    <source>
        <dbReference type="EMBL" id="TWP33127.1"/>
    </source>
</evidence>
<dbReference type="AlphaFoldDB" id="A0A563DS97"/>
<reference evidence="3 4" key="1">
    <citation type="submission" date="2019-05" db="EMBL/GenBank/DDBJ databases">
        <authorList>
            <person name="Lee S.D."/>
        </authorList>
    </citation>
    <scope>NUCLEOTIDE SEQUENCE [LARGE SCALE GENOMIC DNA]</scope>
    <source>
        <strain evidence="3 4">C5-26</strain>
    </source>
</reference>
<dbReference type="InterPro" id="IPR047951">
    <property type="entry name" value="Transpos_ISL3"/>
</dbReference>
<evidence type="ECO:0000313" key="4">
    <source>
        <dbReference type="Proteomes" id="UP000320244"/>
    </source>
</evidence>
<dbReference type="PANTHER" id="PTHR33498">
    <property type="entry name" value="TRANSPOSASE FOR INSERTION SEQUENCE ELEMENT IS1557"/>
    <property type="match status" value="1"/>
</dbReference>
<dbReference type="EMBL" id="VCQV01000048">
    <property type="protein sequence ID" value="TWP33127.1"/>
    <property type="molecule type" value="Genomic_DNA"/>
</dbReference>
<dbReference type="PANTHER" id="PTHR33498:SF1">
    <property type="entry name" value="TRANSPOSASE FOR INSERTION SEQUENCE ELEMENT IS1557"/>
    <property type="match status" value="1"/>
</dbReference>
<proteinExistence type="predicted"/>
<dbReference type="Proteomes" id="UP000320244">
    <property type="component" value="Unassembled WGS sequence"/>
</dbReference>
<dbReference type="InterPro" id="IPR029261">
    <property type="entry name" value="Transposase_Znf"/>
</dbReference>
<reference evidence="3 4" key="2">
    <citation type="submission" date="2019-08" db="EMBL/GenBank/DDBJ databases">
        <title>Jejuicoccus antrihumi gen. nov., sp. nov., a new member of the family Dermacoccaceae isolated from a cave.</title>
        <authorList>
            <person name="Schumann P."/>
            <person name="Kim I.S."/>
        </authorList>
    </citation>
    <scope>NUCLEOTIDE SEQUENCE [LARGE SCALE GENOMIC DNA]</scope>
    <source>
        <strain evidence="3 4">C5-26</strain>
    </source>
</reference>
<sequence>MACPSCGAPTSSVHAFHERLPADVPVDGRRVLVRVRVRRMRCRTGTCNRQTFREQVRGLLERYQRRTVRLTKQLRAIVAELAGRASARLAPAVGITAGKDTATGTLLAITLPDRPTPRVLGIDDFALRRSHEYATVLIDAATGHRIDVLPGRRAPVVADWLREQPGVEVVCRDGSATYAQAIRNALPSAVQVTDPWHLWHGLAEVSTHSTCWAGATECATLKWAPPGAFLMPRDGSVIDFLKTTTPVVRRFVTAKPTHSEDIETSTVVTP</sequence>